<organism evidence="2 3">
    <name type="scientific">Hibiscus sabdariffa</name>
    <name type="common">roselle</name>
    <dbReference type="NCBI Taxonomy" id="183260"/>
    <lineage>
        <taxon>Eukaryota</taxon>
        <taxon>Viridiplantae</taxon>
        <taxon>Streptophyta</taxon>
        <taxon>Embryophyta</taxon>
        <taxon>Tracheophyta</taxon>
        <taxon>Spermatophyta</taxon>
        <taxon>Magnoliopsida</taxon>
        <taxon>eudicotyledons</taxon>
        <taxon>Gunneridae</taxon>
        <taxon>Pentapetalae</taxon>
        <taxon>rosids</taxon>
        <taxon>malvids</taxon>
        <taxon>Malvales</taxon>
        <taxon>Malvaceae</taxon>
        <taxon>Malvoideae</taxon>
        <taxon>Hibiscus</taxon>
    </lineage>
</organism>
<dbReference type="Proteomes" id="UP001396334">
    <property type="component" value="Unassembled WGS sequence"/>
</dbReference>
<evidence type="ECO:0000313" key="3">
    <source>
        <dbReference type="Proteomes" id="UP001396334"/>
    </source>
</evidence>
<accession>A0ABR2QKL0</accession>
<evidence type="ECO:0000256" key="1">
    <source>
        <dbReference type="SAM" id="MobiDB-lite"/>
    </source>
</evidence>
<evidence type="ECO:0000313" key="2">
    <source>
        <dbReference type="EMBL" id="KAK9001169.1"/>
    </source>
</evidence>
<comment type="caution">
    <text evidence="2">The sequence shown here is derived from an EMBL/GenBank/DDBJ whole genome shotgun (WGS) entry which is preliminary data.</text>
</comment>
<keyword evidence="3" id="KW-1185">Reference proteome</keyword>
<sequence length="156" mass="15833">MNSLRAYNPARFASTSASTIALSVHTGSQVNGHGHNPVEPTLGDGSGSIEVMVDGMAKNTFDPGTEVRCESVEPTLGDVNRSLETVVADATLSSRVAAAGVGGSVEPTLGDGNRSMERVAIVVAHPITFGNSGTAVASAGLEGLKENAFPPLQASQ</sequence>
<dbReference type="EMBL" id="JBBPBN010000036">
    <property type="protein sequence ID" value="KAK9001169.1"/>
    <property type="molecule type" value="Genomic_DNA"/>
</dbReference>
<proteinExistence type="predicted"/>
<protein>
    <submittedName>
        <fullName evidence="2">Uncharacterized protein</fullName>
    </submittedName>
</protein>
<reference evidence="2 3" key="1">
    <citation type="journal article" date="2024" name="G3 (Bethesda)">
        <title>Genome assembly of Hibiscus sabdariffa L. provides insights into metabolisms of medicinal natural products.</title>
        <authorList>
            <person name="Kim T."/>
        </authorList>
    </citation>
    <scope>NUCLEOTIDE SEQUENCE [LARGE SCALE GENOMIC DNA]</scope>
    <source>
        <strain evidence="2">TK-2024</strain>
        <tissue evidence="2">Old leaves</tissue>
    </source>
</reference>
<name>A0ABR2QKL0_9ROSI</name>
<feature type="region of interest" description="Disordered" evidence="1">
    <location>
        <begin position="27"/>
        <end position="46"/>
    </location>
</feature>
<gene>
    <name evidence="2" type="ORF">V6N11_082960</name>
</gene>